<feature type="transmembrane region" description="Helical" evidence="6">
    <location>
        <begin position="77"/>
        <end position="96"/>
    </location>
</feature>
<dbReference type="PANTHER" id="PTHR30177">
    <property type="entry name" value="GLYCINE BETAINE/L-PROLINE TRANSPORT SYSTEM PERMEASE PROTEIN PROW"/>
    <property type="match status" value="1"/>
</dbReference>
<dbReference type="Gene3D" id="1.10.3720.10">
    <property type="entry name" value="MetI-like"/>
    <property type="match status" value="1"/>
</dbReference>
<evidence type="ECO:0000256" key="6">
    <source>
        <dbReference type="RuleBase" id="RU363032"/>
    </source>
</evidence>
<dbReference type="Pfam" id="PF00528">
    <property type="entry name" value="BPD_transp_1"/>
    <property type="match status" value="1"/>
</dbReference>
<gene>
    <name evidence="8" type="ORF">MOPEL_135_01910</name>
</gene>
<comment type="subcellular location">
    <subcellularLocation>
        <location evidence="6">Cell membrane</location>
        <topology evidence="6">Multi-pass membrane protein</topology>
    </subcellularLocation>
    <subcellularLocation>
        <location evidence="1">Membrane</location>
        <topology evidence="1">Multi-pass membrane protein</topology>
    </subcellularLocation>
</comment>
<dbReference type="InterPro" id="IPR051204">
    <property type="entry name" value="ABC_transp_perm/SBD"/>
</dbReference>
<keyword evidence="5 6" id="KW-0472">Membrane</keyword>
<protein>
    <submittedName>
        <fullName evidence="8">Putative ABC transporter permease protein</fullName>
    </submittedName>
</protein>
<reference evidence="8 9" key="1">
    <citation type="submission" date="2012-02" db="EMBL/GenBank/DDBJ databases">
        <title>Whole genome shotgun sequence of Mobilicoccus pelagius NBRC 104925.</title>
        <authorList>
            <person name="Yoshida Y."/>
            <person name="Hosoyama A."/>
            <person name="Tsuchikane K."/>
            <person name="Katsumata H."/>
            <person name="Yamazaki S."/>
            <person name="Fujita N."/>
        </authorList>
    </citation>
    <scope>NUCLEOTIDE SEQUENCE [LARGE SCALE GENOMIC DNA]</scope>
    <source>
        <strain evidence="8 9">NBRC 104925</strain>
    </source>
</reference>
<feature type="transmembrane region" description="Helical" evidence="6">
    <location>
        <begin position="132"/>
        <end position="159"/>
    </location>
</feature>
<comment type="caution">
    <text evidence="8">The sequence shown here is derived from an EMBL/GenBank/DDBJ whole genome shotgun (WGS) entry which is preliminary data.</text>
</comment>
<dbReference type="GO" id="GO:0031460">
    <property type="term" value="P:glycine betaine transport"/>
    <property type="evidence" value="ECO:0007669"/>
    <property type="project" value="TreeGrafter"/>
</dbReference>
<feature type="transmembrane region" description="Helical" evidence="6">
    <location>
        <begin position="49"/>
        <end position="71"/>
    </location>
</feature>
<keyword evidence="9" id="KW-1185">Reference proteome</keyword>
<evidence type="ECO:0000256" key="2">
    <source>
        <dbReference type="ARBA" id="ARBA00022448"/>
    </source>
</evidence>
<evidence type="ECO:0000313" key="8">
    <source>
        <dbReference type="EMBL" id="GAB49953.1"/>
    </source>
</evidence>
<dbReference type="eggNOG" id="COG1174">
    <property type="taxonomic scope" value="Bacteria"/>
</dbReference>
<feature type="transmembrane region" description="Helical" evidence="6">
    <location>
        <begin position="20"/>
        <end position="40"/>
    </location>
</feature>
<keyword evidence="4 6" id="KW-1133">Transmembrane helix</keyword>
<keyword evidence="3 6" id="KW-0812">Transmembrane</keyword>
<dbReference type="InterPro" id="IPR000515">
    <property type="entry name" value="MetI-like"/>
</dbReference>
<sequence>MTWLPDNLGTVAHLAGAHTVLAGVPLLVGLALALPLGWLAHSRERWRPVLVAGTGLLYTIPSLALFVLMPILLGTRILDPVNVVVAMTLYTIALLVRTVADGLDSVPEHVTAAATAMGYGGLARTLRIDLPLAVPVIAAGLRVAAVSNVSIVSVASLIGVQQLGVLLTDGYGRNFPEELWVGIVSCLLLALAFDLVVVVTARLLTPWTRAGGVR</sequence>
<feature type="transmembrane region" description="Helical" evidence="6">
    <location>
        <begin position="179"/>
        <end position="204"/>
    </location>
</feature>
<feature type="domain" description="ABC transmembrane type-1" evidence="7">
    <location>
        <begin position="15"/>
        <end position="200"/>
    </location>
</feature>
<dbReference type="PROSITE" id="PS50928">
    <property type="entry name" value="ABC_TM1"/>
    <property type="match status" value="1"/>
</dbReference>
<keyword evidence="2 6" id="KW-0813">Transport</keyword>
<name>H5UW45_9MICO</name>
<dbReference type="GO" id="GO:0055085">
    <property type="term" value="P:transmembrane transport"/>
    <property type="evidence" value="ECO:0007669"/>
    <property type="project" value="InterPro"/>
</dbReference>
<dbReference type="OrthoDB" id="3233284at2"/>
<organism evidence="8 9">
    <name type="scientific">Mobilicoccus pelagius NBRC 104925</name>
    <dbReference type="NCBI Taxonomy" id="1089455"/>
    <lineage>
        <taxon>Bacteria</taxon>
        <taxon>Bacillati</taxon>
        <taxon>Actinomycetota</taxon>
        <taxon>Actinomycetes</taxon>
        <taxon>Micrococcales</taxon>
        <taxon>Dermatophilaceae</taxon>
        <taxon>Mobilicoccus</taxon>
    </lineage>
</organism>
<dbReference type="STRING" id="1089455.MOPEL_135_01910"/>
<dbReference type="Proteomes" id="UP000004367">
    <property type="component" value="Unassembled WGS sequence"/>
</dbReference>
<dbReference type="AlphaFoldDB" id="H5UW45"/>
<dbReference type="SUPFAM" id="SSF161098">
    <property type="entry name" value="MetI-like"/>
    <property type="match status" value="1"/>
</dbReference>
<proteinExistence type="inferred from homology"/>
<evidence type="ECO:0000256" key="1">
    <source>
        <dbReference type="ARBA" id="ARBA00004141"/>
    </source>
</evidence>
<evidence type="ECO:0000256" key="5">
    <source>
        <dbReference type="ARBA" id="ARBA00023136"/>
    </source>
</evidence>
<dbReference type="GO" id="GO:0005886">
    <property type="term" value="C:plasma membrane"/>
    <property type="evidence" value="ECO:0007669"/>
    <property type="project" value="UniProtKB-SubCell"/>
</dbReference>
<dbReference type="PANTHER" id="PTHR30177:SF4">
    <property type="entry name" value="OSMOPROTECTANT IMPORT PERMEASE PROTEIN OSMW"/>
    <property type="match status" value="1"/>
</dbReference>
<evidence type="ECO:0000256" key="4">
    <source>
        <dbReference type="ARBA" id="ARBA00022989"/>
    </source>
</evidence>
<dbReference type="EMBL" id="BAFE01000094">
    <property type="protein sequence ID" value="GAB49953.1"/>
    <property type="molecule type" value="Genomic_DNA"/>
</dbReference>
<accession>H5UW45</accession>
<evidence type="ECO:0000256" key="3">
    <source>
        <dbReference type="ARBA" id="ARBA00022692"/>
    </source>
</evidence>
<dbReference type="RefSeq" id="WP_009760610.1">
    <property type="nucleotide sequence ID" value="NZ_BAFE01000094.1"/>
</dbReference>
<comment type="similarity">
    <text evidence="6">Belongs to the binding-protein-dependent transport system permease family.</text>
</comment>
<evidence type="ECO:0000259" key="7">
    <source>
        <dbReference type="PROSITE" id="PS50928"/>
    </source>
</evidence>
<dbReference type="InterPro" id="IPR035906">
    <property type="entry name" value="MetI-like_sf"/>
</dbReference>
<evidence type="ECO:0000313" key="9">
    <source>
        <dbReference type="Proteomes" id="UP000004367"/>
    </source>
</evidence>
<dbReference type="CDD" id="cd06261">
    <property type="entry name" value="TM_PBP2"/>
    <property type="match status" value="1"/>
</dbReference>